<protein>
    <submittedName>
        <fullName evidence="1">Uncharacterized protein</fullName>
    </submittedName>
</protein>
<organism evidence="1">
    <name type="scientific">marine sediment metagenome</name>
    <dbReference type="NCBI Taxonomy" id="412755"/>
    <lineage>
        <taxon>unclassified sequences</taxon>
        <taxon>metagenomes</taxon>
        <taxon>ecological metagenomes</taxon>
    </lineage>
</organism>
<sequence length="65" mass="7379">MGFFRKGLLSGSNRVPKYTRGLAFNAHVIDDLKKKNVLLSVTNAEVGHTHPMTLNLKIHKRIKEH</sequence>
<reference evidence="1" key="1">
    <citation type="journal article" date="2015" name="Nature">
        <title>Complex archaea that bridge the gap between prokaryotes and eukaryotes.</title>
        <authorList>
            <person name="Spang A."/>
            <person name="Saw J.H."/>
            <person name="Jorgensen S.L."/>
            <person name="Zaremba-Niedzwiedzka K."/>
            <person name="Martijn J."/>
            <person name="Lind A.E."/>
            <person name="van Eijk R."/>
            <person name="Schleper C."/>
            <person name="Guy L."/>
            <person name="Ettema T.J."/>
        </authorList>
    </citation>
    <scope>NUCLEOTIDE SEQUENCE</scope>
</reference>
<dbReference type="AlphaFoldDB" id="A0A0F9ICX1"/>
<name>A0A0F9ICX1_9ZZZZ</name>
<gene>
    <name evidence="1" type="ORF">LCGC14_1892380</name>
</gene>
<comment type="caution">
    <text evidence="1">The sequence shown here is derived from an EMBL/GenBank/DDBJ whole genome shotgun (WGS) entry which is preliminary data.</text>
</comment>
<evidence type="ECO:0000313" key="1">
    <source>
        <dbReference type="EMBL" id="KKL91670.1"/>
    </source>
</evidence>
<proteinExistence type="predicted"/>
<accession>A0A0F9ICX1</accession>
<dbReference type="EMBL" id="LAZR01019672">
    <property type="protein sequence ID" value="KKL91670.1"/>
    <property type="molecule type" value="Genomic_DNA"/>
</dbReference>